<organism evidence="2 3">
    <name type="scientific">Brachybacterium paraconglomeratum</name>
    <dbReference type="NCBI Taxonomy" id="173362"/>
    <lineage>
        <taxon>Bacteria</taxon>
        <taxon>Bacillati</taxon>
        <taxon>Actinomycetota</taxon>
        <taxon>Actinomycetes</taxon>
        <taxon>Micrococcales</taxon>
        <taxon>Dermabacteraceae</taxon>
        <taxon>Brachybacterium</taxon>
    </lineage>
</organism>
<dbReference type="InterPro" id="IPR021607">
    <property type="entry name" value="DUF3224"/>
</dbReference>
<gene>
    <name evidence="2" type="ORF">DS079_04290</name>
    <name evidence="1" type="ORF">K8W24_06100</name>
</gene>
<evidence type="ECO:0000313" key="3">
    <source>
        <dbReference type="Proteomes" id="UP000274327"/>
    </source>
</evidence>
<name>A0A3R8RQV8_9MICO</name>
<comment type="caution">
    <text evidence="2">The sequence shown here is derived from an EMBL/GenBank/DDBJ whole genome shotgun (WGS) entry which is preliminary data.</text>
</comment>
<dbReference type="EMBL" id="QOCI01000002">
    <property type="protein sequence ID" value="RRR19489.1"/>
    <property type="molecule type" value="Genomic_DNA"/>
</dbReference>
<dbReference type="InterPro" id="IPR023159">
    <property type="entry name" value="SO1590-like_sf"/>
</dbReference>
<evidence type="ECO:0000313" key="2">
    <source>
        <dbReference type="EMBL" id="RRR19489.1"/>
    </source>
</evidence>
<evidence type="ECO:0000313" key="1">
    <source>
        <dbReference type="EMBL" id="HJF49357.1"/>
    </source>
</evidence>
<protein>
    <submittedName>
        <fullName evidence="2">DUF3224 domain-containing protein</fullName>
    </submittedName>
</protein>
<reference evidence="1" key="3">
    <citation type="submission" date="2021-09" db="EMBL/GenBank/DDBJ databases">
        <authorList>
            <person name="Gilroy R."/>
        </authorList>
    </citation>
    <scope>NUCLEOTIDE SEQUENCE</scope>
    <source>
        <strain evidence="1">1647</strain>
    </source>
</reference>
<dbReference type="Proteomes" id="UP000274327">
    <property type="component" value="Unassembled WGS sequence"/>
</dbReference>
<dbReference type="RefSeq" id="WP_010552236.1">
    <property type="nucleotide sequence ID" value="NZ_JALXWX010000031.1"/>
</dbReference>
<sequence length="126" mass="12747">MTSHTASFTVQMAPGAPIDGAADRFSLTKTWTGEAEGTSRGTMLTAGDPETGSAGYIASELFEGSLGGRTGTLALQQLGTMTGGAPALQYVIVPGSGTGDLAGTTGTLEIGEIHDDGRHEVRFTLG</sequence>
<dbReference type="GeneID" id="78120251"/>
<accession>A0A3R8RQV8</accession>
<dbReference type="Pfam" id="PF11528">
    <property type="entry name" value="DUF3224"/>
    <property type="match status" value="1"/>
</dbReference>
<dbReference type="EMBL" id="DYWO01000179">
    <property type="protein sequence ID" value="HJF49357.1"/>
    <property type="molecule type" value="Genomic_DNA"/>
</dbReference>
<reference evidence="1" key="2">
    <citation type="journal article" date="2021" name="PeerJ">
        <title>Extensive microbial diversity within the chicken gut microbiome revealed by metagenomics and culture.</title>
        <authorList>
            <person name="Gilroy R."/>
            <person name="Ravi A."/>
            <person name="Getino M."/>
            <person name="Pursley I."/>
            <person name="Horton D.L."/>
            <person name="Alikhan N.F."/>
            <person name="Baker D."/>
            <person name="Gharbi K."/>
            <person name="Hall N."/>
            <person name="Watson M."/>
            <person name="Adriaenssens E.M."/>
            <person name="Foster-Nyarko E."/>
            <person name="Jarju S."/>
            <person name="Secka A."/>
            <person name="Antonio M."/>
            <person name="Oren A."/>
            <person name="Chaudhuri R.R."/>
            <person name="La Ragione R."/>
            <person name="Hildebrand F."/>
            <person name="Pallen M.J."/>
        </authorList>
    </citation>
    <scope>NUCLEOTIDE SEQUENCE</scope>
    <source>
        <strain evidence="1">1647</strain>
    </source>
</reference>
<keyword evidence="3" id="KW-1185">Reference proteome</keyword>
<dbReference type="Gene3D" id="2.40.350.10">
    <property type="entry name" value="SO1590-like"/>
    <property type="match status" value="1"/>
</dbReference>
<dbReference type="AlphaFoldDB" id="A0A3R8RQV8"/>
<reference evidence="2 3" key="1">
    <citation type="submission" date="2018-07" db="EMBL/GenBank/DDBJ databases">
        <title>Brachybacteriurn paraconglorneratum KCTC 9916.</title>
        <authorList>
            <person name="Li Y."/>
        </authorList>
    </citation>
    <scope>NUCLEOTIDE SEQUENCE [LARGE SCALE GENOMIC DNA]</scope>
    <source>
        <strain evidence="2 3">KCTC 9916</strain>
    </source>
</reference>
<dbReference type="Proteomes" id="UP000775129">
    <property type="component" value="Unassembled WGS sequence"/>
</dbReference>
<dbReference type="SUPFAM" id="SSF159238">
    <property type="entry name" value="SO1590-like"/>
    <property type="match status" value="1"/>
</dbReference>
<proteinExistence type="predicted"/>